<dbReference type="InterPro" id="IPR013083">
    <property type="entry name" value="Znf_RING/FYVE/PHD"/>
</dbReference>
<name>A0ABR1ZTN8_9ROSI</name>
<sequence>MQRRRLLETEVSLPPQDYANETHDIYIRETNFDTNMVFILAALLCALVSALVLNSIVRCARRCSRRFVPDTQERPAVAARMATPGLKKRDLEQIPVAVVGSGLSFTSIECPICLGEFEDGEKVRVLPKCNHGFHVRCIDTWLLSHSSCPNCRHSLLEYCIENTETSQEVTAQRLSEDRLGEHQLGNVAVVVQGGS</sequence>
<protein>
    <submittedName>
        <fullName evidence="1">Uncharacterized protein</fullName>
    </submittedName>
</protein>
<dbReference type="SMART" id="SM00184">
    <property type="entry name" value="RING"/>
    <property type="match status" value="1"/>
</dbReference>
<evidence type="ECO:0000313" key="1">
    <source>
        <dbReference type="EMBL" id="KAK8483927.1"/>
    </source>
</evidence>
<dbReference type="InterPro" id="IPR044602">
    <property type="entry name" value="ATL10/ATL72-79-like"/>
</dbReference>
<dbReference type="InterPro" id="IPR001841">
    <property type="entry name" value="Znf_RING"/>
</dbReference>
<reference evidence="1 2" key="1">
    <citation type="journal article" date="2024" name="G3 (Bethesda)">
        <title>Genome assembly of Hibiscus sabdariffa L. provides insights into metabolisms of medicinal natural products.</title>
        <authorList>
            <person name="Kim T."/>
        </authorList>
    </citation>
    <scope>NUCLEOTIDE SEQUENCE [LARGE SCALE GENOMIC DNA]</scope>
    <source>
        <strain evidence="1">TK-2024</strain>
        <tissue evidence="1">Old leaves</tissue>
    </source>
</reference>
<dbReference type="PANTHER" id="PTHR46905">
    <property type="entry name" value="RING-H2 FINGER PROTEIN ATL78"/>
    <property type="match status" value="1"/>
</dbReference>
<dbReference type="PROSITE" id="PS50089">
    <property type="entry name" value="ZF_RING_2"/>
    <property type="match status" value="1"/>
</dbReference>
<evidence type="ECO:0000313" key="2">
    <source>
        <dbReference type="Proteomes" id="UP001396334"/>
    </source>
</evidence>
<dbReference type="Gene3D" id="3.30.40.10">
    <property type="entry name" value="Zinc/RING finger domain, C3HC4 (zinc finger)"/>
    <property type="match status" value="1"/>
</dbReference>
<proteinExistence type="predicted"/>
<organism evidence="1 2">
    <name type="scientific">Hibiscus sabdariffa</name>
    <name type="common">roselle</name>
    <dbReference type="NCBI Taxonomy" id="183260"/>
    <lineage>
        <taxon>Eukaryota</taxon>
        <taxon>Viridiplantae</taxon>
        <taxon>Streptophyta</taxon>
        <taxon>Embryophyta</taxon>
        <taxon>Tracheophyta</taxon>
        <taxon>Spermatophyta</taxon>
        <taxon>Magnoliopsida</taxon>
        <taxon>eudicotyledons</taxon>
        <taxon>Gunneridae</taxon>
        <taxon>Pentapetalae</taxon>
        <taxon>rosids</taxon>
        <taxon>malvids</taxon>
        <taxon>Malvales</taxon>
        <taxon>Malvaceae</taxon>
        <taxon>Malvoideae</taxon>
        <taxon>Hibiscus</taxon>
    </lineage>
</organism>
<dbReference type="SUPFAM" id="SSF57850">
    <property type="entry name" value="RING/U-box"/>
    <property type="match status" value="1"/>
</dbReference>
<accession>A0ABR1ZTN8</accession>
<keyword evidence="2" id="KW-1185">Reference proteome</keyword>
<dbReference type="CDD" id="cd16461">
    <property type="entry name" value="RING-H2_EL5-like"/>
    <property type="match status" value="1"/>
</dbReference>
<dbReference type="Proteomes" id="UP001396334">
    <property type="component" value="Unassembled WGS sequence"/>
</dbReference>
<gene>
    <name evidence="1" type="ORF">V6N11_001691</name>
</gene>
<dbReference type="PANTHER" id="PTHR46905:SF21">
    <property type="entry name" value="RING-TYPE E3 UBIQUITIN TRANSFERASE"/>
    <property type="match status" value="1"/>
</dbReference>
<comment type="caution">
    <text evidence="1">The sequence shown here is derived from an EMBL/GenBank/DDBJ whole genome shotgun (WGS) entry which is preliminary data.</text>
</comment>
<dbReference type="Pfam" id="PF13639">
    <property type="entry name" value="zf-RING_2"/>
    <property type="match status" value="1"/>
</dbReference>
<dbReference type="EMBL" id="JBBPBN010000610">
    <property type="protein sequence ID" value="KAK8483927.1"/>
    <property type="molecule type" value="Genomic_DNA"/>
</dbReference>